<reference evidence="15" key="1">
    <citation type="journal article" date="2023" name="Mol. Biol. Evol.">
        <title>Third-Generation Sequencing Reveals the Adaptive Role of the Epigenome in Three Deep-Sea Polychaetes.</title>
        <authorList>
            <person name="Perez M."/>
            <person name="Aroh O."/>
            <person name="Sun Y."/>
            <person name="Lan Y."/>
            <person name="Juniper S.K."/>
            <person name="Young C.R."/>
            <person name="Angers B."/>
            <person name="Qian P.Y."/>
        </authorList>
    </citation>
    <scope>NUCLEOTIDE SEQUENCE</scope>
    <source>
        <strain evidence="15">R07B-5</strain>
    </source>
</reference>
<dbReference type="EMBL" id="JAODUO010000211">
    <property type="protein sequence ID" value="KAK2186142.1"/>
    <property type="molecule type" value="Genomic_DNA"/>
</dbReference>
<evidence type="ECO:0008006" key="17">
    <source>
        <dbReference type="Google" id="ProtNLM"/>
    </source>
</evidence>
<dbReference type="Pfam" id="PF07645">
    <property type="entry name" value="EGF_CA"/>
    <property type="match status" value="9"/>
</dbReference>
<keyword evidence="5 11" id="KW-0245">EGF-like domain</keyword>
<dbReference type="SUPFAM" id="SSF57184">
    <property type="entry name" value="Growth factor receptor domain"/>
    <property type="match status" value="3"/>
</dbReference>
<dbReference type="InterPro" id="IPR001881">
    <property type="entry name" value="EGF-like_Ca-bd_dom"/>
</dbReference>
<keyword evidence="7" id="KW-0677">Repeat</keyword>
<organism evidence="15 16">
    <name type="scientific">Ridgeia piscesae</name>
    <name type="common">Tubeworm</name>
    <dbReference type="NCBI Taxonomy" id="27915"/>
    <lineage>
        <taxon>Eukaryota</taxon>
        <taxon>Metazoa</taxon>
        <taxon>Spiralia</taxon>
        <taxon>Lophotrochozoa</taxon>
        <taxon>Annelida</taxon>
        <taxon>Polychaeta</taxon>
        <taxon>Sedentaria</taxon>
        <taxon>Canalipalpata</taxon>
        <taxon>Sabellida</taxon>
        <taxon>Siboglinidae</taxon>
        <taxon>Ridgeia</taxon>
    </lineage>
</organism>
<evidence type="ECO:0000259" key="14">
    <source>
        <dbReference type="PROSITE" id="PS50184"/>
    </source>
</evidence>
<dbReference type="FunFam" id="2.10.25.10:FF:000014">
    <property type="entry name" value="Latent-transforming growth factor beta-binding protein 3"/>
    <property type="match status" value="1"/>
</dbReference>
<dbReference type="PROSITE" id="PS01186">
    <property type="entry name" value="EGF_2"/>
    <property type="match status" value="3"/>
</dbReference>
<gene>
    <name evidence="15" type="ORF">NP493_212g02015</name>
</gene>
<feature type="domain" description="VWFC" evidence="14">
    <location>
        <begin position="27"/>
        <end position="90"/>
    </location>
</feature>
<evidence type="ECO:0000256" key="6">
    <source>
        <dbReference type="ARBA" id="ARBA00022729"/>
    </source>
</evidence>
<evidence type="ECO:0000256" key="12">
    <source>
        <dbReference type="SAM" id="SignalP"/>
    </source>
</evidence>
<evidence type="ECO:0000256" key="7">
    <source>
        <dbReference type="ARBA" id="ARBA00022737"/>
    </source>
</evidence>
<dbReference type="Gene3D" id="2.10.25.10">
    <property type="entry name" value="Laminin"/>
    <property type="match status" value="10"/>
</dbReference>
<dbReference type="PROSITE" id="PS50026">
    <property type="entry name" value="EGF_3"/>
    <property type="match status" value="3"/>
</dbReference>
<dbReference type="PANTHER" id="PTHR24039:SF53">
    <property type="entry name" value="EGF-LIKE DOMAIN-CONTAINING PROTEIN"/>
    <property type="match status" value="1"/>
</dbReference>
<evidence type="ECO:0000256" key="8">
    <source>
        <dbReference type="ARBA" id="ARBA00022837"/>
    </source>
</evidence>
<dbReference type="GO" id="GO:0071944">
    <property type="term" value="C:cell periphery"/>
    <property type="evidence" value="ECO:0007669"/>
    <property type="project" value="UniProtKB-ARBA"/>
</dbReference>
<feature type="domain" description="EGF-like" evidence="13">
    <location>
        <begin position="415"/>
        <end position="455"/>
    </location>
</feature>
<feature type="domain" description="EGF-like" evidence="13">
    <location>
        <begin position="469"/>
        <end position="508"/>
    </location>
</feature>
<accession>A0AAD9P108</accession>
<evidence type="ECO:0000313" key="16">
    <source>
        <dbReference type="Proteomes" id="UP001209878"/>
    </source>
</evidence>
<feature type="signal peptide" evidence="12">
    <location>
        <begin position="1"/>
        <end position="26"/>
    </location>
</feature>
<keyword evidence="8" id="KW-0106">Calcium</keyword>
<comment type="caution">
    <text evidence="11">Lacks conserved residue(s) required for the propagation of feature annotation.</text>
</comment>
<name>A0AAD9P108_RIDPI</name>
<evidence type="ECO:0000256" key="5">
    <source>
        <dbReference type="ARBA" id="ARBA00022536"/>
    </source>
</evidence>
<dbReference type="InterPro" id="IPR049883">
    <property type="entry name" value="NOTCH1_EGF-like"/>
</dbReference>
<sequence>MGRVISLVGLLVVVVGLSGQIQVANGLRCVDWKGDFVEEGDMYVPSKDTPCRKCTCDDGIPTNCVITACRPPSCPVYERIEGECCEVRCMEAPSSGASLIDRGVTPAPDPRRGSLDVIIETCCTLGQQWYSQSHICKPYPSPIRGIPGSDQETCQSVIELCCLYKKGNDHCERGKQIARVRNSCGGLHSQIGNEQIRVSQGGGHNIEFNIAPSLCHAAEDIDECAKFPGQLCAHNCINTASSYRCTCQPGFTLQGDGRTCSQDESSDRCENRNPCQHLCVDTGVAIECKCFGGYRLNSDERSCTDIDECAEGTHTCQALQRCVNMEGSFSCEGISRPEPPRETTVDCGSGYAYNQQTGSCEDLDECALNIGLCPYDQECYNTEGSYICRRIRTPTRTTECPIGHIYNSGSNSCEDVDECTTYSNPCPAGGRCFNTIGSFSCIQSSAPERQRTDCPDGYAYNRISRSCEDIDECLTGTHECTGANQQCENHPGTYSCVCGVGFQFSRVSGSCEDINECALSHDTCTVGQACENTEGSYVCRRLTSCGTGYTLNTESQQCVDYTLNTESQQCVGLDYATGQCQEVHCDQGMRADHSGNCVDINECVLTNPVCRANQQCVNTVGSYECRDLVNCGIGYELNSQGTRCVDVDECARGDHDCHGALMRCVNQPGGYECQCNCKPGFVKAQDGRFCKGECRDQPRRGCRVKLKTSLKSRHIDECASGQANCHGPDKVCINTRGSFRCETVKCPKGFVKSASGGGARSNNVRCQRRSFVCQQGDTECLYAPLSYSTNFMTFPSKVPVPADLFTMRGPISQFRRLDFELRLLSAVDPVTGEQRVGRDYFHVLKKQDNVAVIQLLRQVPGAQDIKLQLDMNIYSKDYDAEGNEVFFGTAVAIINLYVTSSDY</sequence>
<dbReference type="GO" id="GO:0005509">
    <property type="term" value="F:calcium ion binding"/>
    <property type="evidence" value="ECO:0007669"/>
    <property type="project" value="InterPro"/>
</dbReference>
<keyword evidence="3" id="KW-0964">Secreted</keyword>
<comment type="similarity">
    <text evidence="2">Belongs to the fibulin family.</text>
</comment>
<dbReference type="InterPro" id="IPR000152">
    <property type="entry name" value="EGF-type_Asp/Asn_hydroxyl_site"/>
</dbReference>
<evidence type="ECO:0000256" key="3">
    <source>
        <dbReference type="ARBA" id="ARBA00022525"/>
    </source>
</evidence>
<evidence type="ECO:0000256" key="1">
    <source>
        <dbReference type="ARBA" id="ARBA00004498"/>
    </source>
</evidence>
<dbReference type="FunFam" id="2.10.25.10:FF:000010">
    <property type="entry name" value="Pro-epidermal growth factor"/>
    <property type="match status" value="1"/>
</dbReference>
<feature type="domain" description="EGF-like" evidence="13">
    <location>
        <begin position="220"/>
        <end position="261"/>
    </location>
</feature>
<dbReference type="Pfam" id="PF22914">
    <property type="entry name" value="Fibulin_C"/>
    <property type="match status" value="1"/>
</dbReference>
<dbReference type="SMART" id="SM00181">
    <property type="entry name" value="EGF"/>
    <property type="match status" value="8"/>
</dbReference>
<keyword evidence="9" id="KW-1015">Disulfide bond</keyword>
<evidence type="ECO:0000256" key="10">
    <source>
        <dbReference type="ARBA" id="ARBA00023180"/>
    </source>
</evidence>
<evidence type="ECO:0000256" key="2">
    <source>
        <dbReference type="ARBA" id="ARBA00006127"/>
    </source>
</evidence>
<proteinExistence type="inferred from homology"/>
<keyword evidence="16" id="KW-1185">Reference proteome</keyword>
<dbReference type="SMART" id="SM00179">
    <property type="entry name" value="EGF_CA"/>
    <property type="match status" value="9"/>
</dbReference>
<evidence type="ECO:0000256" key="11">
    <source>
        <dbReference type="PROSITE-ProRule" id="PRU00076"/>
    </source>
</evidence>
<evidence type="ECO:0000256" key="9">
    <source>
        <dbReference type="ARBA" id="ARBA00023157"/>
    </source>
</evidence>
<dbReference type="SMART" id="SM00214">
    <property type="entry name" value="VWC"/>
    <property type="match status" value="1"/>
</dbReference>
<dbReference type="InterPro" id="IPR001007">
    <property type="entry name" value="VWF_dom"/>
</dbReference>
<dbReference type="PANTHER" id="PTHR24039">
    <property type="entry name" value="FIBRILLIN-RELATED"/>
    <property type="match status" value="1"/>
</dbReference>
<evidence type="ECO:0000313" key="15">
    <source>
        <dbReference type="EMBL" id="KAK2186142.1"/>
    </source>
</evidence>
<keyword evidence="4" id="KW-0272">Extracellular matrix</keyword>
<evidence type="ECO:0000259" key="13">
    <source>
        <dbReference type="PROSITE" id="PS50026"/>
    </source>
</evidence>
<dbReference type="PROSITE" id="PS50184">
    <property type="entry name" value="VWFC_2"/>
    <property type="match status" value="1"/>
</dbReference>
<evidence type="ECO:0000256" key="4">
    <source>
        <dbReference type="ARBA" id="ARBA00022530"/>
    </source>
</evidence>
<dbReference type="InterPro" id="IPR055088">
    <property type="entry name" value="Fibulin_C"/>
</dbReference>
<dbReference type="PROSITE" id="PS00010">
    <property type="entry name" value="ASX_HYDROXYL"/>
    <property type="match status" value="2"/>
</dbReference>
<dbReference type="InterPro" id="IPR000742">
    <property type="entry name" value="EGF"/>
</dbReference>
<keyword evidence="6 12" id="KW-0732">Signal</keyword>
<feature type="chain" id="PRO_5042228725" description="Fibulin-1" evidence="12">
    <location>
        <begin position="27"/>
        <end position="903"/>
    </location>
</feature>
<comment type="caution">
    <text evidence="15">The sequence shown here is derived from an EMBL/GenBank/DDBJ whole genome shotgun (WGS) entry which is preliminary data.</text>
</comment>
<dbReference type="AlphaFoldDB" id="A0AAD9P108"/>
<protein>
    <recommendedName>
        <fullName evidence="17">Fibulin-1</fullName>
    </recommendedName>
</protein>
<dbReference type="CDD" id="cd00054">
    <property type="entry name" value="EGF_CA"/>
    <property type="match status" value="4"/>
</dbReference>
<dbReference type="FunFam" id="2.10.25.10:FF:000038">
    <property type="entry name" value="Fibrillin 2"/>
    <property type="match status" value="1"/>
</dbReference>
<dbReference type="InterPro" id="IPR018097">
    <property type="entry name" value="EGF_Ca-bd_CS"/>
</dbReference>
<dbReference type="InterPro" id="IPR009030">
    <property type="entry name" value="Growth_fac_rcpt_cys_sf"/>
</dbReference>
<dbReference type="PROSITE" id="PS01208">
    <property type="entry name" value="VWFC_1"/>
    <property type="match status" value="1"/>
</dbReference>
<keyword evidence="10" id="KW-0325">Glycoprotein</keyword>
<dbReference type="Proteomes" id="UP001209878">
    <property type="component" value="Unassembled WGS sequence"/>
</dbReference>
<dbReference type="PROSITE" id="PS01187">
    <property type="entry name" value="EGF_CA"/>
    <property type="match status" value="4"/>
</dbReference>
<comment type="subcellular location">
    <subcellularLocation>
        <location evidence="1">Secreted</location>
        <location evidence="1">Extracellular space</location>
        <location evidence="1">Extracellular matrix</location>
    </subcellularLocation>
</comment>
<dbReference type="SUPFAM" id="SSF57196">
    <property type="entry name" value="EGF/Laminin"/>
    <property type="match status" value="3"/>
</dbReference>